<dbReference type="EMBL" id="JAODZU010000024">
    <property type="protein sequence ID" value="MDH0364659.1"/>
    <property type="molecule type" value="Genomic_DNA"/>
</dbReference>
<reference evidence="2" key="1">
    <citation type="submission" date="2022-09" db="EMBL/GenBank/DDBJ databases">
        <title>Intensive care unit water sources are persistently colonized with multi-drug resistant bacteria and are the site of extensive horizontal gene transfer of antibiotic resistance genes.</title>
        <authorList>
            <person name="Diorio-Toth L."/>
        </authorList>
    </citation>
    <scope>NUCLEOTIDE SEQUENCE</scope>
    <source>
        <strain evidence="2">GD04130</strain>
    </source>
</reference>
<dbReference type="GO" id="GO:0003677">
    <property type="term" value="F:DNA binding"/>
    <property type="evidence" value="ECO:0007669"/>
    <property type="project" value="InterPro"/>
</dbReference>
<dbReference type="Pfam" id="PF03374">
    <property type="entry name" value="ANT"/>
    <property type="match status" value="1"/>
</dbReference>
<evidence type="ECO:0000313" key="2">
    <source>
        <dbReference type="EMBL" id="MDH0364659.1"/>
    </source>
</evidence>
<evidence type="ECO:0000259" key="1">
    <source>
        <dbReference type="Pfam" id="PF03374"/>
    </source>
</evidence>
<comment type="caution">
    <text evidence="2">The sequence shown here is derived from an EMBL/GenBank/DDBJ whole genome shotgun (WGS) entry which is preliminary data.</text>
</comment>
<proteinExistence type="predicted"/>
<sequence>MNQLTVAGSAPLTMTSAEIGELVESRHDSVKRTIERLAERGVIQLPPLVDVPNHLGQTVSVYQLEKRDSLVVVAQLSPEFTARIVDRWQELEAQQAPALPATYLDALRAHLASEEKAAALAIEVQKKEQALAEAAPKVEFVERYVQASSGALGFRQVCKTLCLNEKWLAEFLELHQVMYRLAGKLTPYQQHIQAGRFEVKTGVSDGGYGYVQPKFTPKGVQWLAAEIAKHHAAKQMKALAA</sequence>
<name>A0AA42HU85_9BURK</name>
<dbReference type="AlphaFoldDB" id="A0AA42HU85"/>
<dbReference type="Proteomes" id="UP001158297">
    <property type="component" value="Unassembled WGS sequence"/>
</dbReference>
<dbReference type="RefSeq" id="WP_279860552.1">
    <property type="nucleotide sequence ID" value="NZ_JAODZU010000024.1"/>
</dbReference>
<evidence type="ECO:0000313" key="3">
    <source>
        <dbReference type="Proteomes" id="UP001158297"/>
    </source>
</evidence>
<accession>A0AA42HU85</accession>
<feature type="domain" description="Antirepressor protein C-terminal" evidence="1">
    <location>
        <begin position="128"/>
        <end position="229"/>
    </location>
</feature>
<dbReference type="Pfam" id="PF09669">
    <property type="entry name" value="Phage_pRha"/>
    <property type="match status" value="1"/>
</dbReference>
<dbReference type="InterPro" id="IPR005039">
    <property type="entry name" value="Ant_C"/>
</dbReference>
<protein>
    <submittedName>
        <fullName evidence="2">Phage antirepressor KilAC domain-containing protein</fullName>
    </submittedName>
</protein>
<organism evidence="2 3">
    <name type="scientific">Comamonas aquatica</name>
    <dbReference type="NCBI Taxonomy" id="225991"/>
    <lineage>
        <taxon>Bacteria</taxon>
        <taxon>Pseudomonadati</taxon>
        <taxon>Pseudomonadota</taxon>
        <taxon>Betaproteobacteria</taxon>
        <taxon>Burkholderiales</taxon>
        <taxon>Comamonadaceae</taxon>
        <taxon>Comamonas</taxon>
    </lineage>
</organism>
<dbReference type="InterPro" id="IPR014054">
    <property type="entry name" value="Phage_regulatory_Rha"/>
</dbReference>
<gene>
    <name evidence="2" type="ORF">N7330_16590</name>
</gene>